<feature type="compositionally biased region" description="Basic and acidic residues" evidence="4">
    <location>
        <begin position="74"/>
        <end position="122"/>
    </location>
</feature>
<dbReference type="InterPro" id="IPR006170">
    <property type="entry name" value="PBP/GOBP"/>
</dbReference>
<feature type="signal peptide" evidence="5">
    <location>
        <begin position="1"/>
        <end position="20"/>
    </location>
</feature>
<name>A0A8J9Y5C9_9NEOP</name>
<comment type="similarity">
    <text evidence="2">Belongs to the PBP/GOBP family.</text>
</comment>
<feature type="compositionally biased region" description="Polar residues" evidence="4">
    <location>
        <begin position="219"/>
        <end position="233"/>
    </location>
</feature>
<dbReference type="CDD" id="cd23992">
    <property type="entry name" value="PBP_GOBP"/>
    <property type="match status" value="1"/>
</dbReference>
<dbReference type="GO" id="GO:0005576">
    <property type="term" value="C:extracellular region"/>
    <property type="evidence" value="ECO:0007669"/>
    <property type="project" value="UniProtKB-SubCell"/>
</dbReference>
<accession>A0A8J9Y5C9</accession>
<feature type="compositionally biased region" description="Low complexity" evidence="4">
    <location>
        <begin position="198"/>
        <end position="207"/>
    </location>
</feature>
<evidence type="ECO:0000313" key="6">
    <source>
        <dbReference type="EMBL" id="CAH0715361.1"/>
    </source>
</evidence>
<keyword evidence="5" id="KW-0732">Signal</keyword>
<dbReference type="Gene3D" id="1.10.238.20">
    <property type="entry name" value="Pheromone/general odorant binding protein domain"/>
    <property type="match status" value="1"/>
</dbReference>
<organism evidence="6 7">
    <name type="scientific">Brenthis ino</name>
    <name type="common">lesser marbled fritillary</name>
    <dbReference type="NCBI Taxonomy" id="405034"/>
    <lineage>
        <taxon>Eukaryota</taxon>
        <taxon>Metazoa</taxon>
        <taxon>Ecdysozoa</taxon>
        <taxon>Arthropoda</taxon>
        <taxon>Hexapoda</taxon>
        <taxon>Insecta</taxon>
        <taxon>Pterygota</taxon>
        <taxon>Neoptera</taxon>
        <taxon>Endopterygota</taxon>
        <taxon>Lepidoptera</taxon>
        <taxon>Glossata</taxon>
        <taxon>Ditrysia</taxon>
        <taxon>Papilionoidea</taxon>
        <taxon>Nymphalidae</taxon>
        <taxon>Heliconiinae</taxon>
        <taxon>Argynnini</taxon>
        <taxon>Brenthis</taxon>
    </lineage>
</organism>
<evidence type="ECO:0000256" key="1">
    <source>
        <dbReference type="ARBA" id="ARBA00004613"/>
    </source>
</evidence>
<evidence type="ECO:0000256" key="3">
    <source>
        <dbReference type="ARBA" id="ARBA00022525"/>
    </source>
</evidence>
<dbReference type="EMBL" id="OV170230">
    <property type="protein sequence ID" value="CAH0715361.1"/>
    <property type="molecule type" value="Genomic_DNA"/>
</dbReference>
<gene>
    <name evidence="6" type="ORF">BINO364_LOCUS2292</name>
</gene>
<evidence type="ECO:0000313" key="7">
    <source>
        <dbReference type="Proteomes" id="UP000838878"/>
    </source>
</evidence>
<dbReference type="AlphaFoldDB" id="A0A8J9Y5C9"/>
<dbReference type="PANTHER" id="PTHR21066:SF9">
    <property type="entry name" value="ODORANT-BINDING PROTEIN 59A"/>
    <property type="match status" value="1"/>
</dbReference>
<dbReference type="PANTHER" id="PTHR21066">
    <property type="entry name" value="ODORANT-BINDING PROTEIN 59A-RELATED"/>
    <property type="match status" value="1"/>
</dbReference>
<reference evidence="6" key="1">
    <citation type="submission" date="2021-12" db="EMBL/GenBank/DDBJ databases">
        <authorList>
            <person name="Martin H S."/>
        </authorList>
    </citation>
    <scope>NUCLEOTIDE SEQUENCE</scope>
</reference>
<dbReference type="Pfam" id="PF01395">
    <property type="entry name" value="PBP_GOBP"/>
    <property type="match status" value="1"/>
</dbReference>
<feature type="compositionally biased region" description="Polar residues" evidence="4">
    <location>
        <begin position="123"/>
        <end position="145"/>
    </location>
</feature>
<dbReference type="GO" id="GO:0005549">
    <property type="term" value="F:odorant binding"/>
    <property type="evidence" value="ECO:0007669"/>
    <property type="project" value="InterPro"/>
</dbReference>
<comment type="subcellular location">
    <subcellularLocation>
        <location evidence="1">Secreted</location>
    </subcellularLocation>
</comment>
<sequence length="348" mass="41093">MYLRDYCVLLFLLIISQCYAFSCRFEDPSKLEKYSNVFDNCVRQIEGNTSGSRRNSADDWTNHKNKRNQWQRDYQNENGDRDKNGDGDRNRDNGNRDRNGEYGDRDRNRDRDDSNERSDNRQNKNYMKDNQSNRMNSKQSNNMGSRNDRMGSMNGVDVRHRGSNDMMNSYGRNGHLSGQDEFLQSEEYGSDTSHHNTYYPSPSSQPSRRYKREKRVEMNSGQRSQYNPHSQRFSGHEDSYKNERNSSDNSSREVNRACVLHCYLENLHMTGDNGMPDRYLITHNLMQEETDEDIRDSIQESTEECFQILDNENIEDKCEFSKNLFTCLLEKGRPNCDDWTEKARFLLE</sequence>
<protein>
    <submittedName>
        <fullName evidence="6">Uncharacterized protein</fullName>
    </submittedName>
</protein>
<dbReference type="InterPro" id="IPR052295">
    <property type="entry name" value="Odorant-binding_protein"/>
</dbReference>
<feature type="region of interest" description="Disordered" evidence="4">
    <location>
        <begin position="47"/>
        <end position="252"/>
    </location>
</feature>
<feature type="compositionally biased region" description="Basic and acidic residues" evidence="4">
    <location>
        <begin position="234"/>
        <end position="252"/>
    </location>
</feature>
<dbReference type="OrthoDB" id="8194482at2759"/>
<dbReference type="InterPro" id="IPR036728">
    <property type="entry name" value="PBP_GOBP_sf"/>
</dbReference>
<evidence type="ECO:0000256" key="2">
    <source>
        <dbReference type="ARBA" id="ARBA00008098"/>
    </source>
</evidence>
<feature type="non-terminal residue" evidence="6">
    <location>
        <position position="348"/>
    </location>
</feature>
<feature type="chain" id="PRO_5035445867" evidence="5">
    <location>
        <begin position="21"/>
        <end position="348"/>
    </location>
</feature>
<dbReference type="Proteomes" id="UP000838878">
    <property type="component" value="Chromosome 10"/>
</dbReference>
<proteinExistence type="inferred from homology"/>
<dbReference type="SUPFAM" id="SSF47565">
    <property type="entry name" value="Insect pheromone/odorant-binding proteins"/>
    <property type="match status" value="1"/>
</dbReference>
<keyword evidence="7" id="KW-1185">Reference proteome</keyword>
<evidence type="ECO:0000256" key="5">
    <source>
        <dbReference type="SAM" id="SignalP"/>
    </source>
</evidence>
<keyword evidence="3" id="KW-0964">Secreted</keyword>
<evidence type="ECO:0000256" key="4">
    <source>
        <dbReference type="SAM" id="MobiDB-lite"/>
    </source>
</evidence>